<proteinExistence type="predicted"/>
<organism evidence="2 3">
    <name type="scientific">Knipowitschia caucasica</name>
    <name type="common">Caucasian dwarf goby</name>
    <name type="synonym">Pomatoschistus caucasicus</name>
    <dbReference type="NCBI Taxonomy" id="637954"/>
    <lineage>
        <taxon>Eukaryota</taxon>
        <taxon>Metazoa</taxon>
        <taxon>Chordata</taxon>
        <taxon>Craniata</taxon>
        <taxon>Vertebrata</taxon>
        <taxon>Euteleostomi</taxon>
        <taxon>Actinopterygii</taxon>
        <taxon>Neopterygii</taxon>
        <taxon>Teleostei</taxon>
        <taxon>Neoteleostei</taxon>
        <taxon>Acanthomorphata</taxon>
        <taxon>Gobiaria</taxon>
        <taxon>Gobiiformes</taxon>
        <taxon>Gobioidei</taxon>
        <taxon>Gobiidae</taxon>
        <taxon>Gobiinae</taxon>
        <taxon>Knipowitschia</taxon>
    </lineage>
</organism>
<dbReference type="Proteomes" id="UP001497482">
    <property type="component" value="Chromosome 8"/>
</dbReference>
<dbReference type="AlphaFoldDB" id="A0AAV2MGK8"/>
<evidence type="ECO:0000313" key="2">
    <source>
        <dbReference type="EMBL" id="CAL1612542.1"/>
    </source>
</evidence>
<name>A0AAV2MGK8_KNICA</name>
<sequence>MVLNALRPPQAPVSNTQLPGPLAAPLQEDLAPAAAGGPGTRRCRRTWHPPLQEDLAPAAAGGPGTRRCRRTWHPPLQEDLAPAAAGGPGTRRCRRTWHPRDTSC</sequence>
<gene>
    <name evidence="2" type="ORF">KC01_LOCUS38855</name>
</gene>
<evidence type="ECO:0000313" key="3">
    <source>
        <dbReference type="Proteomes" id="UP001497482"/>
    </source>
</evidence>
<dbReference type="EMBL" id="OZ035830">
    <property type="protein sequence ID" value="CAL1612542.1"/>
    <property type="molecule type" value="Genomic_DNA"/>
</dbReference>
<protein>
    <submittedName>
        <fullName evidence="2">Uncharacterized protein</fullName>
    </submittedName>
</protein>
<evidence type="ECO:0000256" key="1">
    <source>
        <dbReference type="SAM" id="MobiDB-lite"/>
    </source>
</evidence>
<keyword evidence="3" id="KW-1185">Reference proteome</keyword>
<reference evidence="2 3" key="1">
    <citation type="submission" date="2024-04" db="EMBL/GenBank/DDBJ databases">
        <authorList>
            <person name="Waldvogel A.-M."/>
            <person name="Schoenle A."/>
        </authorList>
    </citation>
    <scope>NUCLEOTIDE SEQUENCE [LARGE SCALE GENOMIC DNA]</scope>
</reference>
<feature type="region of interest" description="Disordered" evidence="1">
    <location>
        <begin position="1"/>
        <end position="104"/>
    </location>
</feature>
<accession>A0AAV2MGK8</accession>